<comment type="cofactor">
    <cofactor evidence="1 8">
        <name>heme</name>
        <dbReference type="ChEBI" id="CHEBI:30413"/>
    </cofactor>
</comment>
<dbReference type="AlphaFoldDB" id="A0A1L9RL70"/>
<evidence type="ECO:0000256" key="8">
    <source>
        <dbReference type="PIRSR" id="PIRSR602401-1"/>
    </source>
</evidence>
<name>A0A1L9RL70_ASPWE</name>
<proteinExistence type="inferred from homology"/>
<evidence type="ECO:0000256" key="3">
    <source>
        <dbReference type="ARBA" id="ARBA00022617"/>
    </source>
</evidence>
<keyword evidence="5 9" id="KW-0560">Oxidoreductase</keyword>
<evidence type="ECO:0000256" key="4">
    <source>
        <dbReference type="ARBA" id="ARBA00022723"/>
    </source>
</evidence>
<dbReference type="EMBL" id="KV878212">
    <property type="protein sequence ID" value="OJJ35686.1"/>
    <property type="molecule type" value="Genomic_DNA"/>
</dbReference>
<dbReference type="VEuPathDB" id="FungiDB:ASPWEDRAFT_172486"/>
<dbReference type="PRINTS" id="PR00463">
    <property type="entry name" value="EP450I"/>
</dbReference>
<dbReference type="Pfam" id="PF00067">
    <property type="entry name" value="p450"/>
    <property type="match status" value="1"/>
</dbReference>
<dbReference type="STRING" id="1073089.A0A1L9RL70"/>
<evidence type="ECO:0000256" key="5">
    <source>
        <dbReference type="ARBA" id="ARBA00023002"/>
    </source>
</evidence>
<evidence type="ECO:0000313" key="11">
    <source>
        <dbReference type="Proteomes" id="UP000184383"/>
    </source>
</evidence>
<evidence type="ECO:0000256" key="9">
    <source>
        <dbReference type="RuleBase" id="RU000461"/>
    </source>
</evidence>
<protein>
    <recommendedName>
        <fullName evidence="12">Cytochrome P450 monooxygenase</fullName>
    </recommendedName>
</protein>
<evidence type="ECO:0000256" key="6">
    <source>
        <dbReference type="ARBA" id="ARBA00023004"/>
    </source>
</evidence>
<dbReference type="InterPro" id="IPR001128">
    <property type="entry name" value="Cyt_P450"/>
</dbReference>
<dbReference type="GO" id="GO:0005506">
    <property type="term" value="F:iron ion binding"/>
    <property type="evidence" value="ECO:0007669"/>
    <property type="project" value="InterPro"/>
</dbReference>
<dbReference type="PANTHER" id="PTHR24305">
    <property type="entry name" value="CYTOCHROME P450"/>
    <property type="match status" value="1"/>
</dbReference>
<evidence type="ECO:0000256" key="7">
    <source>
        <dbReference type="ARBA" id="ARBA00023033"/>
    </source>
</evidence>
<accession>A0A1L9RL70</accession>
<dbReference type="Proteomes" id="UP000184383">
    <property type="component" value="Unassembled WGS sequence"/>
</dbReference>
<dbReference type="FunFam" id="1.10.630.10:FF:000047">
    <property type="entry name" value="Cytochrome P450 monooxygenase"/>
    <property type="match status" value="1"/>
</dbReference>
<gene>
    <name evidence="10" type="ORF">ASPWEDRAFT_172486</name>
</gene>
<dbReference type="PROSITE" id="PS00086">
    <property type="entry name" value="CYTOCHROME_P450"/>
    <property type="match status" value="1"/>
</dbReference>
<keyword evidence="6 8" id="KW-0408">Iron</keyword>
<evidence type="ECO:0000313" key="10">
    <source>
        <dbReference type="EMBL" id="OJJ35686.1"/>
    </source>
</evidence>
<dbReference type="GO" id="GO:0009403">
    <property type="term" value="P:toxin biosynthetic process"/>
    <property type="evidence" value="ECO:0007669"/>
    <property type="project" value="UniProtKB-ARBA"/>
</dbReference>
<dbReference type="PRINTS" id="PR00385">
    <property type="entry name" value="P450"/>
</dbReference>
<keyword evidence="11" id="KW-1185">Reference proteome</keyword>
<dbReference type="RefSeq" id="XP_040689362.1">
    <property type="nucleotide sequence ID" value="XM_040830938.1"/>
</dbReference>
<keyword evidence="4 8" id="KW-0479">Metal-binding</keyword>
<comment type="similarity">
    <text evidence="2 9">Belongs to the cytochrome P450 family.</text>
</comment>
<dbReference type="PANTHER" id="PTHR24305:SF230">
    <property type="entry name" value="P450, PUTATIVE (EUROFUNG)-RELATED"/>
    <property type="match status" value="1"/>
</dbReference>
<dbReference type="GO" id="GO:0016705">
    <property type="term" value="F:oxidoreductase activity, acting on paired donors, with incorporation or reduction of molecular oxygen"/>
    <property type="evidence" value="ECO:0007669"/>
    <property type="project" value="InterPro"/>
</dbReference>
<evidence type="ECO:0008006" key="12">
    <source>
        <dbReference type="Google" id="ProtNLM"/>
    </source>
</evidence>
<evidence type="ECO:0000256" key="1">
    <source>
        <dbReference type="ARBA" id="ARBA00001971"/>
    </source>
</evidence>
<dbReference type="SUPFAM" id="SSF48264">
    <property type="entry name" value="Cytochrome P450"/>
    <property type="match status" value="1"/>
</dbReference>
<dbReference type="InterPro" id="IPR017972">
    <property type="entry name" value="Cyt_P450_CS"/>
</dbReference>
<dbReference type="CDD" id="cd11058">
    <property type="entry name" value="CYP60B-like"/>
    <property type="match status" value="1"/>
</dbReference>
<dbReference type="Gene3D" id="1.10.630.10">
    <property type="entry name" value="Cytochrome P450"/>
    <property type="match status" value="1"/>
</dbReference>
<reference evidence="11" key="1">
    <citation type="journal article" date="2017" name="Genome Biol.">
        <title>Comparative genomics reveals high biological diversity and specific adaptations in the industrially and medically important fungal genus Aspergillus.</title>
        <authorList>
            <person name="de Vries R.P."/>
            <person name="Riley R."/>
            <person name="Wiebenga A."/>
            <person name="Aguilar-Osorio G."/>
            <person name="Amillis S."/>
            <person name="Uchima C.A."/>
            <person name="Anderluh G."/>
            <person name="Asadollahi M."/>
            <person name="Askin M."/>
            <person name="Barry K."/>
            <person name="Battaglia E."/>
            <person name="Bayram O."/>
            <person name="Benocci T."/>
            <person name="Braus-Stromeyer S.A."/>
            <person name="Caldana C."/>
            <person name="Canovas D."/>
            <person name="Cerqueira G.C."/>
            <person name="Chen F."/>
            <person name="Chen W."/>
            <person name="Choi C."/>
            <person name="Clum A."/>
            <person name="Dos Santos R.A."/>
            <person name="Damasio A.R."/>
            <person name="Diallinas G."/>
            <person name="Emri T."/>
            <person name="Fekete E."/>
            <person name="Flipphi M."/>
            <person name="Freyberg S."/>
            <person name="Gallo A."/>
            <person name="Gournas C."/>
            <person name="Habgood R."/>
            <person name="Hainaut M."/>
            <person name="Harispe M.L."/>
            <person name="Henrissat B."/>
            <person name="Hilden K.S."/>
            <person name="Hope R."/>
            <person name="Hossain A."/>
            <person name="Karabika E."/>
            <person name="Karaffa L."/>
            <person name="Karanyi Z."/>
            <person name="Krasevec N."/>
            <person name="Kuo A."/>
            <person name="Kusch H."/>
            <person name="LaButti K."/>
            <person name="Lagendijk E.L."/>
            <person name="Lapidus A."/>
            <person name="Levasseur A."/>
            <person name="Lindquist E."/>
            <person name="Lipzen A."/>
            <person name="Logrieco A.F."/>
            <person name="MacCabe A."/>
            <person name="Maekelae M.R."/>
            <person name="Malavazi I."/>
            <person name="Melin P."/>
            <person name="Meyer V."/>
            <person name="Mielnichuk N."/>
            <person name="Miskei M."/>
            <person name="Molnar A.P."/>
            <person name="Mule G."/>
            <person name="Ngan C.Y."/>
            <person name="Orejas M."/>
            <person name="Orosz E."/>
            <person name="Ouedraogo J.P."/>
            <person name="Overkamp K.M."/>
            <person name="Park H.-S."/>
            <person name="Perrone G."/>
            <person name="Piumi F."/>
            <person name="Punt P.J."/>
            <person name="Ram A.F."/>
            <person name="Ramon A."/>
            <person name="Rauscher S."/>
            <person name="Record E."/>
            <person name="Riano-Pachon D.M."/>
            <person name="Robert V."/>
            <person name="Roehrig J."/>
            <person name="Ruller R."/>
            <person name="Salamov A."/>
            <person name="Salih N.S."/>
            <person name="Samson R.A."/>
            <person name="Sandor E."/>
            <person name="Sanguinetti M."/>
            <person name="Schuetze T."/>
            <person name="Sepcic K."/>
            <person name="Shelest E."/>
            <person name="Sherlock G."/>
            <person name="Sophianopoulou V."/>
            <person name="Squina F.M."/>
            <person name="Sun H."/>
            <person name="Susca A."/>
            <person name="Todd R.B."/>
            <person name="Tsang A."/>
            <person name="Unkles S.E."/>
            <person name="van de Wiele N."/>
            <person name="van Rossen-Uffink D."/>
            <person name="Oliveira J.V."/>
            <person name="Vesth T.C."/>
            <person name="Visser J."/>
            <person name="Yu J.-H."/>
            <person name="Zhou M."/>
            <person name="Andersen M.R."/>
            <person name="Archer D.B."/>
            <person name="Baker S.E."/>
            <person name="Benoit I."/>
            <person name="Brakhage A.A."/>
            <person name="Braus G.H."/>
            <person name="Fischer R."/>
            <person name="Frisvad J.C."/>
            <person name="Goldman G.H."/>
            <person name="Houbraken J."/>
            <person name="Oakley B."/>
            <person name="Pocsi I."/>
            <person name="Scazzocchio C."/>
            <person name="Seiboth B."/>
            <person name="vanKuyk P.A."/>
            <person name="Wortman J."/>
            <person name="Dyer P.S."/>
            <person name="Grigoriev I.V."/>
        </authorList>
    </citation>
    <scope>NUCLEOTIDE SEQUENCE [LARGE SCALE GENOMIC DNA]</scope>
    <source>
        <strain evidence="11">DTO 134E9</strain>
    </source>
</reference>
<keyword evidence="3 8" id="KW-0349">Heme</keyword>
<feature type="binding site" description="axial binding residue" evidence="8">
    <location>
        <position position="440"/>
    </location>
    <ligand>
        <name>heme</name>
        <dbReference type="ChEBI" id="CHEBI:30413"/>
    </ligand>
    <ligandPart>
        <name>Fe</name>
        <dbReference type="ChEBI" id="CHEBI:18248"/>
    </ligandPart>
</feature>
<evidence type="ECO:0000256" key="2">
    <source>
        <dbReference type="ARBA" id="ARBA00010617"/>
    </source>
</evidence>
<dbReference type="InterPro" id="IPR002401">
    <property type="entry name" value="Cyt_P450_E_grp-I"/>
</dbReference>
<organism evidence="10 11">
    <name type="scientific">Aspergillus wentii DTO 134E9</name>
    <dbReference type="NCBI Taxonomy" id="1073089"/>
    <lineage>
        <taxon>Eukaryota</taxon>
        <taxon>Fungi</taxon>
        <taxon>Dikarya</taxon>
        <taxon>Ascomycota</taxon>
        <taxon>Pezizomycotina</taxon>
        <taxon>Eurotiomycetes</taxon>
        <taxon>Eurotiomycetidae</taxon>
        <taxon>Eurotiales</taxon>
        <taxon>Aspergillaceae</taxon>
        <taxon>Aspergillus</taxon>
        <taxon>Aspergillus subgen. Cremei</taxon>
    </lineage>
</organism>
<dbReference type="GO" id="GO:0004497">
    <property type="term" value="F:monooxygenase activity"/>
    <property type="evidence" value="ECO:0007669"/>
    <property type="project" value="UniProtKB-KW"/>
</dbReference>
<keyword evidence="7 9" id="KW-0503">Monooxygenase</keyword>
<dbReference type="GO" id="GO:0020037">
    <property type="term" value="F:heme binding"/>
    <property type="evidence" value="ECO:0007669"/>
    <property type="project" value="InterPro"/>
</dbReference>
<dbReference type="InterPro" id="IPR036396">
    <property type="entry name" value="Cyt_P450_sf"/>
</dbReference>
<dbReference type="InterPro" id="IPR050121">
    <property type="entry name" value="Cytochrome_P450_monoxygenase"/>
</dbReference>
<dbReference type="OrthoDB" id="1470350at2759"/>
<dbReference type="GeneID" id="63746786"/>
<sequence>MAVLVGYQTSQLVALFVALAILRVLAKVVYNVFFHPLRAFPGPVSHAIWRVPYAYKLMKGTFEYDMLALHEKYGDIVRVAPDELAASHPDAWRDIMARRPGSEELVKSSHFYRAVPNTPTSILNAEREEHTALRRQLNHGFSEKSMREQEPLIKQYIDLLIQRLNENCGGGSKTVDLAAWYNFTTFDIIGDLTFGEPFNCLQDSNYHPFVSLILSSARAGVVFMSVGFFPLLKKILLAAMSRSKIKEFGEVQRELSIAKLRRRTQVQQRYDLIEGLLQKKNELNISWESLEATCNIIVIGGSETTATLLAGVTYLLTTHPAIMERLVEEVRGMFKSEDEINIQSVNKLTYMLACLNEAMRFYPPVPTGMPRTVSKNGCQILGNFVPENTIVAAHHWATYHREDYFTDPFGYHPERFLGDAGFANDRFEVLQPFHVGPRNCLGRNLAYTEMRLILARVIYNFDMKLADDSKDWIGQQKIYMMWEKKPLNVYLTPRTTTT</sequence>